<feature type="domain" description="Response regulatory" evidence="9">
    <location>
        <begin position="4"/>
        <end position="116"/>
    </location>
</feature>
<dbReference type="SMART" id="SM00387">
    <property type="entry name" value="HATPase_c"/>
    <property type="match status" value="1"/>
</dbReference>
<dbReference type="SMART" id="SM00091">
    <property type="entry name" value="PAS"/>
    <property type="match status" value="2"/>
</dbReference>
<dbReference type="Pfam" id="PF13426">
    <property type="entry name" value="PAS_9"/>
    <property type="match status" value="1"/>
</dbReference>
<dbReference type="Pfam" id="PF08448">
    <property type="entry name" value="PAS_4"/>
    <property type="match status" value="1"/>
</dbReference>
<dbReference type="InterPro" id="IPR000700">
    <property type="entry name" value="PAS-assoc_C"/>
</dbReference>
<dbReference type="InterPro" id="IPR013656">
    <property type="entry name" value="PAS_4"/>
</dbReference>
<dbReference type="PROSITE" id="PS50112">
    <property type="entry name" value="PAS"/>
    <property type="match status" value="2"/>
</dbReference>
<evidence type="ECO:0000256" key="1">
    <source>
        <dbReference type="ARBA" id="ARBA00000085"/>
    </source>
</evidence>
<sequence>MNDSMHVVYVDSTARDDALTALKSVDGTLDHVTTLADCLDRVDEATCVVTESTLPDATGVEICERIRARAPDVSLVVFTGHGTETLAGEVVAAGADGYVPKSQGVETLVSRVVELLVDRSGTERASDASRKSTGTDSDVLVDGDDSTSGNEDDDIDGERTRADALEELQETAHELMRANSIEEIGTIVVEAIEDVVDQPRAGVRLYDEETNRLEIVAMSDELRRNDAEIGAIGPGEGPFWDAYERQESIVVDDASTDIVPYELDISLGSVAIQPLGEHGLLIVGSPGGTELGVSDVHLVNVFAATVEAALDRATRQQELERTKTIVEAVGDGVYALDHEGHFVTVNDTLTAVTGYTREQLLGEHVSAILTDESLERGTHAVRAVLEADDDYVVTYELTLETIDGDRLPCEVNMTVLRSDGEFDGTAGVVRDISDRKAMERELRDRKEKTTALHGIVSTLEECTTEQEVYERTVDAAEGILNFDVCVVDSVHGEYLVKEAISSMLNEGEYVERMAIDEGIAGKTYRNQRTYRIGDITTDDDASTSANAEYQSVLSVPIGDRGVFQAVSTRRAAFDQYDEELAELLVSHVSDALERLAFECQLREERDRFAALFENVPDAVVSAHHPDDEPIVERVNPAFERVFGYEQSELAGESLDRFIVPPEAAADADTLNRHGARGEIVEREVKRRTTDGLRDFMMRVVPMELDESTSRTFGVYTDITEQKQRQKRVEILNRVLRHDLRNGMNIINGCAEMLADVVEDDTSVQYADAIQERAGELIGLAEKTRAVERTLDRGDAATGPVDVVESVESAVESVEEDFPEAAITCSLPDRAHARADDMLQTAIFHIVENAVEHNDMPTAAIDIDLETKRDDGTLRLSVADNGPGIPTEERELLQEDQEITQLRHASGLGLWLVNWVVTQSGGTLSFDTNDPRGTVVTLEVPYVDTTTSEPVHSSATALD</sequence>
<evidence type="ECO:0000313" key="12">
    <source>
        <dbReference type="EMBL" id="MCU4740706.1"/>
    </source>
</evidence>
<reference evidence="12" key="1">
    <citation type="submission" date="2022-09" db="EMBL/GenBank/DDBJ databases">
        <title>Enrichment on poylsaccharides allowed isolation of novel metabolic and taxonomic groups of Haloarchaea.</title>
        <authorList>
            <person name="Sorokin D.Y."/>
            <person name="Elcheninov A.G."/>
            <person name="Khizhniak T.V."/>
            <person name="Kolganova T.V."/>
            <person name="Kublanov I.V."/>
        </authorList>
    </citation>
    <scope>NUCLEOTIDE SEQUENCE</scope>
    <source>
        <strain evidence="12">AArc-xg1-1</strain>
    </source>
</reference>
<dbReference type="PROSITE" id="PS50109">
    <property type="entry name" value="HIS_KIN"/>
    <property type="match status" value="1"/>
</dbReference>
<evidence type="ECO:0000256" key="2">
    <source>
        <dbReference type="ARBA" id="ARBA00012438"/>
    </source>
</evidence>
<name>A0AAP3E0T7_9EURY</name>
<dbReference type="InterPro" id="IPR001789">
    <property type="entry name" value="Sig_transdc_resp-reg_receiver"/>
</dbReference>
<dbReference type="Pfam" id="PF13185">
    <property type="entry name" value="GAF_2"/>
    <property type="match status" value="2"/>
</dbReference>
<evidence type="ECO:0000259" key="11">
    <source>
        <dbReference type="PROSITE" id="PS50113"/>
    </source>
</evidence>
<dbReference type="InterPro" id="IPR005467">
    <property type="entry name" value="His_kinase_dom"/>
</dbReference>
<dbReference type="PANTHER" id="PTHR43304">
    <property type="entry name" value="PHYTOCHROME-LIKE PROTEIN CPH1"/>
    <property type="match status" value="1"/>
</dbReference>
<dbReference type="Pfam" id="PF00072">
    <property type="entry name" value="Response_reg"/>
    <property type="match status" value="1"/>
</dbReference>
<dbReference type="AlphaFoldDB" id="A0AAP3E0T7"/>
<dbReference type="PROSITE" id="PS50110">
    <property type="entry name" value="RESPONSE_REGULATORY"/>
    <property type="match status" value="1"/>
</dbReference>
<dbReference type="InterPro" id="IPR052162">
    <property type="entry name" value="Sensor_kinase/Photoreceptor"/>
</dbReference>
<dbReference type="InterPro" id="IPR029016">
    <property type="entry name" value="GAF-like_dom_sf"/>
</dbReference>
<dbReference type="SUPFAM" id="SSF55781">
    <property type="entry name" value="GAF domain-like"/>
    <property type="match status" value="2"/>
</dbReference>
<keyword evidence="3" id="KW-0597">Phosphoprotein</keyword>
<dbReference type="InterPro" id="IPR000014">
    <property type="entry name" value="PAS"/>
</dbReference>
<dbReference type="SMART" id="SM00448">
    <property type="entry name" value="REC"/>
    <property type="match status" value="1"/>
</dbReference>
<dbReference type="SUPFAM" id="SSF47384">
    <property type="entry name" value="Homodimeric domain of signal transducing histidine kinase"/>
    <property type="match status" value="1"/>
</dbReference>
<dbReference type="SUPFAM" id="SSF52172">
    <property type="entry name" value="CheY-like"/>
    <property type="match status" value="1"/>
</dbReference>
<keyword evidence="4" id="KW-0808">Transferase</keyword>
<evidence type="ECO:0000259" key="8">
    <source>
        <dbReference type="PROSITE" id="PS50109"/>
    </source>
</evidence>
<dbReference type="Gene3D" id="3.30.450.20">
    <property type="entry name" value="PAS domain"/>
    <property type="match status" value="2"/>
</dbReference>
<keyword evidence="5" id="KW-0418">Kinase</keyword>
<evidence type="ECO:0000256" key="6">
    <source>
        <dbReference type="PROSITE-ProRule" id="PRU00169"/>
    </source>
</evidence>
<dbReference type="SUPFAM" id="SSF55785">
    <property type="entry name" value="PYP-like sensor domain (PAS domain)"/>
    <property type="match status" value="2"/>
</dbReference>
<feature type="domain" description="PAC" evidence="11">
    <location>
        <begin position="393"/>
        <end position="444"/>
    </location>
</feature>
<dbReference type="PROSITE" id="PS50113">
    <property type="entry name" value="PAC"/>
    <property type="match status" value="1"/>
</dbReference>
<dbReference type="Gene3D" id="3.40.50.2300">
    <property type="match status" value="1"/>
</dbReference>
<dbReference type="Gene3D" id="3.30.565.10">
    <property type="entry name" value="Histidine kinase-like ATPase, C-terminal domain"/>
    <property type="match status" value="1"/>
</dbReference>
<feature type="domain" description="Histidine kinase" evidence="8">
    <location>
        <begin position="734"/>
        <end position="943"/>
    </location>
</feature>
<dbReference type="Pfam" id="PF02518">
    <property type="entry name" value="HATPase_c"/>
    <property type="match status" value="1"/>
</dbReference>
<accession>A0AAP3E0T7</accession>
<dbReference type="InterPro" id="IPR011006">
    <property type="entry name" value="CheY-like_superfamily"/>
</dbReference>
<proteinExistence type="predicted"/>
<dbReference type="SMART" id="SM00086">
    <property type="entry name" value="PAC"/>
    <property type="match status" value="2"/>
</dbReference>
<evidence type="ECO:0000256" key="3">
    <source>
        <dbReference type="ARBA" id="ARBA00022553"/>
    </source>
</evidence>
<dbReference type="PANTHER" id="PTHR43304:SF1">
    <property type="entry name" value="PAC DOMAIN-CONTAINING PROTEIN"/>
    <property type="match status" value="1"/>
</dbReference>
<evidence type="ECO:0000256" key="4">
    <source>
        <dbReference type="ARBA" id="ARBA00022679"/>
    </source>
</evidence>
<dbReference type="CDD" id="cd00075">
    <property type="entry name" value="HATPase"/>
    <property type="match status" value="1"/>
</dbReference>
<dbReference type="SMART" id="SM00065">
    <property type="entry name" value="GAF"/>
    <property type="match status" value="2"/>
</dbReference>
<dbReference type="InterPro" id="IPR035965">
    <property type="entry name" value="PAS-like_dom_sf"/>
</dbReference>
<dbReference type="PRINTS" id="PR00344">
    <property type="entry name" value="BCTRLSENSOR"/>
</dbReference>
<dbReference type="InterPro" id="IPR004358">
    <property type="entry name" value="Sig_transdc_His_kin-like_C"/>
</dbReference>
<evidence type="ECO:0000256" key="7">
    <source>
        <dbReference type="SAM" id="MobiDB-lite"/>
    </source>
</evidence>
<organism evidence="12 13">
    <name type="scientific">Natronoglomus mannanivorans</name>
    <dbReference type="NCBI Taxonomy" id="2979990"/>
    <lineage>
        <taxon>Archaea</taxon>
        <taxon>Methanobacteriati</taxon>
        <taxon>Methanobacteriota</taxon>
        <taxon>Stenosarchaea group</taxon>
        <taxon>Halobacteria</taxon>
        <taxon>Halobacteriales</taxon>
        <taxon>Natrialbaceae</taxon>
        <taxon>Natronoglomus</taxon>
    </lineage>
</organism>
<comment type="caution">
    <text evidence="12">The sequence shown here is derived from an EMBL/GenBank/DDBJ whole genome shotgun (WGS) entry which is preliminary data.</text>
</comment>
<dbReference type="EC" id="2.7.13.3" evidence="2"/>
<feature type="domain" description="PAS" evidence="10">
    <location>
        <begin position="604"/>
        <end position="662"/>
    </location>
</feature>
<feature type="region of interest" description="Disordered" evidence="7">
    <location>
        <begin position="122"/>
        <end position="157"/>
    </location>
</feature>
<evidence type="ECO:0000256" key="5">
    <source>
        <dbReference type="ARBA" id="ARBA00022777"/>
    </source>
</evidence>
<dbReference type="Proteomes" id="UP001321018">
    <property type="component" value="Unassembled WGS sequence"/>
</dbReference>
<dbReference type="InterPro" id="IPR003018">
    <property type="entry name" value="GAF"/>
</dbReference>
<feature type="compositionally biased region" description="Acidic residues" evidence="7">
    <location>
        <begin position="139"/>
        <end position="156"/>
    </location>
</feature>
<dbReference type="GO" id="GO:0000155">
    <property type="term" value="F:phosphorelay sensor kinase activity"/>
    <property type="evidence" value="ECO:0007669"/>
    <property type="project" value="InterPro"/>
</dbReference>
<comment type="caution">
    <text evidence="6">Lacks conserved residue(s) required for the propagation of feature annotation.</text>
</comment>
<dbReference type="InterPro" id="IPR036890">
    <property type="entry name" value="HATPase_C_sf"/>
</dbReference>
<dbReference type="InterPro" id="IPR003594">
    <property type="entry name" value="HATPase_dom"/>
</dbReference>
<comment type="catalytic activity">
    <reaction evidence="1">
        <text>ATP + protein L-histidine = ADP + protein N-phospho-L-histidine.</text>
        <dbReference type="EC" id="2.7.13.3"/>
    </reaction>
</comment>
<evidence type="ECO:0000313" key="13">
    <source>
        <dbReference type="Proteomes" id="UP001321018"/>
    </source>
</evidence>
<gene>
    <name evidence="12" type="ORF">OB960_04740</name>
</gene>
<protein>
    <recommendedName>
        <fullName evidence="2">histidine kinase</fullName>
        <ecNumber evidence="2">2.7.13.3</ecNumber>
    </recommendedName>
</protein>
<evidence type="ECO:0000259" key="10">
    <source>
        <dbReference type="PROSITE" id="PS50112"/>
    </source>
</evidence>
<evidence type="ECO:0000259" key="9">
    <source>
        <dbReference type="PROSITE" id="PS50110"/>
    </source>
</evidence>
<dbReference type="EMBL" id="JAOPKA010000002">
    <property type="protein sequence ID" value="MCU4740706.1"/>
    <property type="molecule type" value="Genomic_DNA"/>
</dbReference>
<dbReference type="SUPFAM" id="SSF55874">
    <property type="entry name" value="ATPase domain of HSP90 chaperone/DNA topoisomerase II/histidine kinase"/>
    <property type="match status" value="1"/>
</dbReference>
<dbReference type="RefSeq" id="WP_338002547.1">
    <property type="nucleotide sequence ID" value="NZ_JAOPKA010000002.1"/>
</dbReference>
<dbReference type="Gene3D" id="3.30.450.40">
    <property type="match status" value="2"/>
</dbReference>
<dbReference type="InterPro" id="IPR036097">
    <property type="entry name" value="HisK_dim/P_sf"/>
</dbReference>
<dbReference type="InterPro" id="IPR001610">
    <property type="entry name" value="PAC"/>
</dbReference>
<dbReference type="NCBIfam" id="TIGR00229">
    <property type="entry name" value="sensory_box"/>
    <property type="match status" value="2"/>
</dbReference>
<feature type="domain" description="PAS" evidence="10">
    <location>
        <begin position="318"/>
        <end position="388"/>
    </location>
</feature>
<dbReference type="CDD" id="cd00130">
    <property type="entry name" value="PAS"/>
    <property type="match status" value="2"/>
</dbReference>